<evidence type="ECO:0000313" key="6">
    <source>
        <dbReference type="EMBL" id="RYP08232.1"/>
    </source>
</evidence>
<feature type="transmembrane region" description="Helical" evidence="4">
    <location>
        <begin position="20"/>
        <end position="40"/>
    </location>
</feature>
<evidence type="ECO:0000256" key="4">
    <source>
        <dbReference type="SAM" id="Phobius"/>
    </source>
</evidence>
<dbReference type="OrthoDB" id="2152029at2759"/>
<dbReference type="STRING" id="155417.A0A4Q4TNV1"/>
<keyword evidence="4" id="KW-0472">Membrane</keyword>
<accession>A0A4Q4TNV1</accession>
<sequence>MATWDRHPLLSYQPLRLLFQLAYIAIVVPRLPYYIAVALIPSLRPNPTWGAKQTFMTRVAYPLLDATSRIGITETLTLEKGKEGGRFQIVAPSPSDVYKGLLASKTTKPATIGGTWFPRAPGTDVTSKTVVLYFHGGAFIQGDGRDAQCGSIAKKLLEKGCADAVFSVQYRLSGYGGLNPFPAALQDALSCYLFLLNELRIPARQIVLAGDSAGANLATALLRYLHEFGAAIGAPAPRCAVLLSSWVAPLEYNMAGNPHRGTDFIPPSYSAWGAHAYAGSWPDAASDPYITPLGNPFPTPVPIFVNVGTAEMSFELITRWADEMRGIDGNVVELHHEQAAVHDTFLMGELLGFEESAWEVAAKIGEFVRKF</sequence>
<keyword evidence="2" id="KW-0378">Hydrolase</keyword>
<dbReference type="Pfam" id="PF07859">
    <property type="entry name" value="Abhydrolase_3"/>
    <property type="match status" value="1"/>
</dbReference>
<dbReference type="PANTHER" id="PTHR48081:SF8">
    <property type="entry name" value="ALPHA_BETA HYDROLASE FOLD-3 DOMAIN-CONTAINING PROTEIN-RELATED"/>
    <property type="match status" value="1"/>
</dbReference>
<feature type="active site" evidence="3">
    <location>
        <position position="212"/>
    </location>
</feature>
<evidence type="ECO:0000256" key="3">
    <source>
        <dbReference type="PROSITE-ProRule" id="PRU10038"/>
    </source>
</evidence>
<dbReference type="SUPFAM" id="SSF53474">
    <property type="entry name" value="alpha/beta-Hydrolases"/>
    <property type="match status" value="1"/>
</dbReference>
<gene>
    <name evidence="6" type="ORF">DL764_002047</name>
</gene>
<dbReference type="InterPro" id="IPR033140">
    <property type="entry name" value="Lipase_GDXG_put_SER_AS"/>
</dbReference>
<dbReference type="PROSITE" id="PS01174">
    <property type="entry name" value="LIPASE_GDXG_SER"/>
    <property type="match status" value="1"/>
</dbReference>
<keyword evidence="4" id="KW-1133">Transmembrane helix</keyword>
<dbReference type="PANTHER" id="PTHR48081">
    <property type="entry name" value="AB HYDROLASE SUPERFAMILY PROTEIN C4A8.06C"/>
    <property type="match status" value="1"/>
</dbReference>
<keyword evidence="4" id="KW-0812">Transmembrane</keyword>
<proteinExistence type="inferred from homology"/>
<evidence type="ECO:0000256" key="2">
    <source>
        <dbReference type="ARBA" id="ARBA00022801"/>
    </source>
</evidence>
<evidence type="ECO:0000313" key="7">
    <source>
        <dbReference type="Proteomes" id="UP000293360"/>
    </source>
</evidence>
<protein>
    <recommendedName>
        <fullName evidence="5">Alpha/beta hydrolase fold-3 domain-containing protein</fullName>
    </recommendedName>
</protein>
<dbReference type="AlphaFoldDB" id="A0A4Q4TNV1"/>
<name>A0A4Q4TNV1_9PEZI</name>
<evidence type="ECO:0000259" key="5">
    <source>
        <dbReference type="Pfam" id="PF07859"/>
    </source>
</evidence>
<comment type="similarity">
    <text evidence="1">Belongs to the 'GDXG' lipolytic enzyme family.</text>
</comment>
<dbReference type="InterPro" id="IPR013094">
    <property type="entry name" value="AB_hydrolase_3"/>
</dbReference>
<organism evidence="6 7">
    <name type="scientific">Monosporascus ibericus</name>
    <dbReference type="NCBI Taxonomy" id="155417"/>
    <lineage>
        <taxon>Eukaryota</taxon>
        <taxon>Fungi</taxon>
        <taxon>Dikarya</taxon>
        <taxon>Ascomycota</taxon>
        <taxon>Pezizomycotina</taxon>
        <taxon>Sordariomycetes</taxon>
        <taxon>Xylariomycetidae</taxon>
        <taxon>Xylariales</taxon>
        <taxon>Xylariales incertae sedis</taxon>
        <taxon>Monosporascus</taxon>
    </lineage>
</organism>
<dbReference type="GO" id="GO:0016787">
    <property type="term" value="F:hydrolase activity"/>
    <property type="evidence" value="ECO:0007669"/>
    <property type="project" value="UniProtKB-KW"/>
</dbReference>
<reference evidence="6 7" key="1">
    <citation type="submission" date="2018-06" db="EMBL/GenBank/DDBJ databases">
        <title>Complete Genomes of Monosporascus.</title>
        <authorList>
            <person name="Robinson A.J."/>
            <person name="Natvig D.O."/>
        </authorList>
    </citation>
    <scope>NUCLEOTIDE SEQUENCE [LARGE SCALE GENOMIC DNA]</scope>
    <source>
        <strain evidence="6 7">CBS 110550</strain>
    </source>
</reference>
<feature type="domain" description="Alpha/beta hydrolase fold-3" evidence="5">
    <location>
        <begin position="131"/>
        <end position="344"/>
    </location>
</feature>
<dbReference type="Gene3D" id="3.40.50.1820">
    <property type="entry name" value="alpha/beta hydrolase"/>
    <property type="match status" value="1"/>
</dbReference>
<dbReference type="Proteomes" id="UP000293360">
    <property type="component" value="Unassembled WGS sequence"/>
</dbReference>
<keyword evidence="7" id="KW-1185">Reference proteome</keyword>
<evidence type="ECO:0000256" key="1">
    <source>
        <dbReference type="ARBA" id="ARBA00010515"/>
    </source>
</evidence>
<dbReference type="InterPro" id="IPR029058">
    <property type="entry name" value="AB_hydrolase_fold"/>
</dbReference>
<dbReference type="EMBL" id="QJNU01000069">
    <property type="protein sequence ID" value="RYP08232.1"/>
    <property type="molecule type" value="Genomic_DNA"/>
</dbReference>
<comment type="caution">
    <text evidence="6">The sequence shown here is derived from an EMBL/GenBank/DDBJ whole genome shotgun (WGS) entry which is preliminary data.</text>
</comment>
<dbReference type="InterPro" id="IPR050300">
    <property type="entry name" value="GDXG_lipolytic_enzyme"/>
</dbReference>